<sequence length="104" mass="11658">MLEIYPSIEAKSVHGFTDSKIQLASLVNTLMQLTRVGQDENLNRLEEHDFNVNPEDLEQTMDLAVQKLKDHAMAEIEAEAAEYEGSLAAAWPTPESRLKIVAFT</sequence>
<organism evidence="1 2">
    <name type="scientific">Pleurotus ostreatus (strain PC15)</name>
    <name type="common">Oyster mushroom</name>
    <dbReference type="NCBI Taxonomy" id="1137138"/>
    <lineage>
        <taxon>Eukaryota</taxon>
        <taxon>Fungi</taxon>
        <taxon>Dikarya</taxon>
        <taxon>Basidiomycota</taxon>
        <taxon>Agaricomycotina</taxon>
        <taxon>Agaricomycetes</taxon>
        <taxon>Agaricomycetidae</taxon>
        <taxon>Agaricales</taxon>
        <taxon>Pleurotineae</taxon>
        <taxon>Pleurotaceae</taxon>
        <taxon>Pleurotus</taxon>
    </lineage>
</organism>
<dbReference type="AlphaFoldDB" id="A0A067NSS8"/>
<dbReference type="VEuPathDB" id="FungiDB:PLEOSDRAFT_1106041"/>
<name>A0A067NSS8_PLEO1</name>
<evidence type="ECO:0000313" key="2">
    <source>
        <dbReference type="Proteomes" id="UP000027073"/>
    </source>
</evidence>
<dbReference type="HOGENOM" id="CLU_2251193_0_0_1"/>
<accession>A0A067NSS8</accession>
<reference evidence="2" key="1">
    <citation type="journal article" date="2014" name="Proc. Natl. Acad. Sci. U.S.A.">
        <title>Extensive sampling of basidiomycete genomes demonstrates inadequacy of the white-rot/brown-rot paradigm for wood decay fungi.</title>
        <authorList>
            <person name="Riley R."/>
            <person name="Salamov A.A."/>
            <person name="Brown D.W."/>
            <person name="Nagy L.G."/>
            <person name="Floudas D."/>
            <person name="Held B.W."/>
            <person name="Levasseur A."/>
            <person name="Lombard V."/>
            <person name="Morin E."/>
            <person name="Otillar R."/>
            <person name="Lindquist E.A."/>
            <person name="Sun H."/>
            <person name="LaButti K.M."/>
            <person name="Schmutz J."/>
            <person name="Jabbour D."/>
            <person name="Luo H."/>
            <person name="Baker S.E."/>
            <person name="Pisabarro A.G."/>
            <person name="Walton J.D."/>
            <person name="Blanchette R.A."/>
            <person name="Henrissat B."/>
            <person name="Martin F."/>
            <person name="Cullen D."/>
            <person name="Hibbett D.S."/>
            <person name="Grigoriev I.V."/>
        </authorList>
    </citation>
    <scope>NUCLEOTIDE SEQUENCE [LARGE SCALE GENOMIC DNA]</scope>
    <source>
        <strain evidence="2">PC15</strain>
    </source>
</reference>
<dbReference type="InParanoid" id="A0A067NSS8"/>
<evidence type="ECO:0000313" key="1">
    <source>
        <dbReference type="EMBL" id="KDQ27152.1"/>
    </source>
</evidence>
<dbReference type="EMBL" id="KL198009">
    <property type="protein sequence ID" value="KDQ27152.1"/>
    <property type="molecule type" value="Genomic_DNA"/>
</dbReference>
<gene>
    <name evidence="1" type="ORF">PLEOSDRAFT_1106041</name>
</gene>
<protein>
    <submittedName>
        <fullName evidence="1">Uncharacterized protein</fullName>
    </submittedName>
</protein>
<proteinExistence type="predicted"/>
<dbReference type="Proteomes" id="UP000027073">
    <property type="component" value="Unassembled WGS sequence"/>
</dbReference>